<dbReference type="PANTHER" id="PTHR19317:SF81">
    <property type="entry name" value="PRA1 FAMILY PROTEIN D"/>
    <property type="match status" value="1"/>
</dbReference>
<evidence type="ECO:0000256" key="6">
    <source>
        <dbReference type="ARBA" id="ARBA00023136"/>
    </source>
</evidence>
<evidence type="ECO:0000256" key="3">
    <source>
        <dbReference type="ARBA" id="ARBA00006483"/>
    </source>
</evidence>
<dbReference type="EMBL" id="BPVZ01000012">
    <property type="protein sequence ID" value="GKU98260.1"/>
    <property type="molecule type" value="Genomic_DNA"/>
</dbReference>
<dbReference type="Pfam" id="PF03208">
    <property type="entry name" value="PRA1"/>
    <property type="match status" value="1"/>
</dbReference>
<organism evidence="8 9">
    <name type="scientific">Rubroshorea leprosula</name>
    <dbReference type="NCBI Taxonomy" id="152421"/>
    <lineage>
        <taxon>Eukaryota</taxon>
        <taxon>Viridiplantae</taxon>
        <taxon>Streptophyta</taxon>
        <taxon>Embryophyta</taxon>
        <taxon>Tracheophyta</taxon>
        <taxon>Spermatophyta</taxon>
        <taxon>Magnoliopsida</taxon>
        <taxon>eudicotyledons</taxon>
        <taxon>Gunneridae</taxon>
        <taxon>Pentapetalae</taxon>
        <taxon>rosids</taxon>
        <taxon>malvids</taxon>
        <taxon>Malvales</taxon>
        <taxon>Dipterocarpaceae</taxon>
        <taxon>Rubroshorea</taxon>
    </lineage>
</organism>
<keyword evidence="5 7" id="KW-1133">Transmembrane helix</keyword>
<keyword evidence="6 7" id="KW-0472">Membrane</keyword>
<dbReference type="PANTHER" id="PTHR19317">
    <property type="entry name" value="PRENYLATED RAB ACCEPTOR 1-RELATED"/>
    <property type="match status" value="1"/>
</dbReference>
<evidence type="ECO:0000256" key="7">
    <source>
        <dbReference type="RuleBase" id="RU363107"/>
    </source>
</evidence>
<dbReference type="InterPro" id="IPR004895">
    <property type="entry name" value="Prenylated_rab_accept_PRA1"/>
</dbReference>
<comment type="caution">
    <text evidence="8">The sequence shown here is derived from an EMBL/GenBank/DDBJ whole genome shotgun (WGS) entry which is preliminary data.</text>
</comment>
<name>A0AAV5ILL7_9ROSI</name>
<evidence type="ECO:0000313" key="9">
    <source>
        <dbReference type="Proteomes" id="UP001054252"/>
    </source>
</evidence>
<comment type="subcellular location">
    <subcellularLocation>
        <location evidence="2">Endomembrane system</location>
        <topology evidence="2">Multi-pass membrane protein</topology>
    </subcellularLocation>
    <subcellularLocation>
        <location evidence="7">Membrane</location>
        <topology evidence="7">Multi-pass membrane protein</topology>
    </subcellularLocation>
</comment>
<keyword evidence="7" id="KW-0813">Transport</keyword>
<sequence length="135" mass="14659">MMSHSAGTQIPAGDTKVNKSVTFLIYHPFSLIIFLVIIIAWVFLYLAREEPLLVCGYIITDRVVVAALFAVTVFGLVLTGVWVNVLVASVIRVGLVVLHKALRSTDDLVMDDLDSSYGHVLGDDLDSPRGDTSGI</sequence>
<keyword evidence="4 7" id="KW-0812">Transmembrane</keyword>
<comment type="similarity">
    <text evidence="3 7">Belongs to the PRA1 family.</text>
</comment>
<dbReference type="GO" id="GO:0005794">
    <property type="term" value="C:Golgi apparatus"/>
    <property type="evidence" value="ECO:0007669"/>
    <property type="project" value="TreeGrafter"/>
</dbReference>
<proteinExistence type="inferred from homology"/>
<comment type="function">
    <text evidence="1 7">May be involved in both secretory and endocytic intracellular trafficking in the endosomal/prevacuolar compartments.</text>
</comment>
<dbReference type="AlphaFoldDB" id="A0AAV5ILL7"/>
<evidence type="ECO:0000256" key="5">
    <source>
        <dbReference type="ARBA" id="ARBA00022989"/>
    </source>
</evidence>
<gene>
    <name evidence="8" type="ORF">SLEP1_g11284</name>
</gene>
<reference evidence="8 9" key="1">
    <citation type="journal article" date="2021" name="Commun. Biol.">
        <title>The genome of Shorea leprosula (Dipterocarpaceae) highlights the ecological relevance of drought in aseasonal tropical rainforests.</title>
        <authorList>
            <person name="Ng K.K.S."/>
            <person name="Kobayashi M.J."/>
            <person name="Fawcett J.A."/>
            <person name="Hatakeyama M."/>
            <person name="Paape T."/>
            <person name="Ng C.H."/>
            <person name="Ang C.C."/>
            <person name="Tnah L.H."/>
            <person name="Lee C.T."/>
            <person name="Nishiyama T."/>
            <person name="Sese J."/>
            <person name="O'Brien M.J."/>
            <person name="Copetti D."/>
            <person name="Mohd Noor M.I."/>
            <person name="Ong R.C."/>
            <person name="Putra M."/>
            <person name="Sireger I.Z."/>
            <person name="Indrioko S."/>
            <person name="Kosugi Y."/>
            <person name="Izuno A."/>
            <person name="Isagi Y."/>
            <person name="Lee S.L."/>
            <person name="Shimizu K.K."/>
        </authorList>
    </citation>
    <scope>NUCLEOTIDE SEQUENCE [LARGE SCALE GENOMIC DNA]</scope>
    <source>
        <strain evidence="8">214</strain>
    </source>
</reference>
<dbReference type="Proteomes" id="UP001054252">
    <property type="component" value="Unassembled WGS sequence"/>
</dbReference>
<dbReference type="GO" id="GO:0005783">
    <property type="term" value="C:endoplasmic reticulum"/>
    <property type="evidence" value="ECO:0007669"/>
    <property type="project" value="TreeGrafter"/>
</dbReference>
<dbReference type="GO" id="GO:0016192">
    <property type="term" value="P:vesicle-mediated transport"/>
    <property type="evidence" value="ECO:0007669"/>
    <property type="project" value="TreeGrafter"/>
</dbReference>
<feature type="transmembrane region" description="Helical" evidence="7">
    <location>
        <begin position="25"/>
        <end position="47"/>
    </location>
</feature>
<protein>
    <recommendedName>
        <fullName evidence="7">PRA1 family protein</fullName>
    </recommendedName>
</protein>
<accession>A0AAV5ILL7</accession>
<keyword evidence="9" id="KW-1185">Reference proteome</keyword>
<dbReference type="GO" id="GO:0016020">
    <property type="term" value="C:membrane"/>
    <property type="evidence" value="ECO:0007669"/>
    <property type="project" value="UniProtKB-SubCell"/>
</dbReference>
<evidence type="ECO:0000313" key="8">
    <source>
        <dbReference type="EMBL" id="GKU98260.1"/>
    </source>
</evidence>
<evidence type="ECO:0000256" key="4">
    <source>
        <dbReference type="ARBA" id="ARBA00022692"/>
    </source>
</evidence>
<feature type="transmembrane region" description="Helical" evidence="7">
    <location>
        <begin position="54"/>
        <end position="75"/>
    </location>
</feature>
<evidence type="ECO:0000256" key="1">
    <source>
        <dbReference type="ARBA" id="ARBA00002501"/>
    </source>
</evidence>
<evidence type="ECO:0000256" key="2">
    <source>
        <dbReference type="ARBA" id="ARBA00004127"/>
    </source>
</evidence>